<sequence length="68" mass="8370">MLQIGLKLCIYNKVLRFAFTFMICYKYIFHAMIVYQVYFEVFLIILLLLFNSFVFYICFRCKMMHLIS</sequence>
<keyword evidence="1" id="KW-0472">Membrane</keyword>
<keyword evidence="1" id="KW-0812">Transmembrane</keyword>
<keyword evidence="1" id="KW-1133">Transmembrane helix</keyword>
<dbReference type="HOGENOM" id="CLU_2790524_0_0_10"/>
<protein>
    <submittedName>
        <fullName evidence="2">Uncharacterized protein</fullName>
    </submittedName>
</protein>
<gene>
    <name evidence="2" type="ORF">HMPREF9420_0368</name>
</gene>
<dbReference type="AlphaFoldDB" id="E6MLK1"/>
<keyword evidence="3" id="KW-1185">Reference proteome</keyword>
<name>E6MLK1_9BACT</name>
<evidence type="ECO:0000256" key="1">
    <source>
        <dbReference type="SAM" id="Phobius"/>
    </source>
</evidence>
<reference evidence="2 3" key="1">
    <citation type="submission" date="2010-12" db="EMBL/GenBank/DDBJ databases">
        <authorList>
            <person name="Muzny D."/>
            <person name="Qin X."/>
            <person name="Deng J."/>
            <person name="Jiang H."/>
            <person name="Liu Y."/>
            <person name="Qu J."/>
            <person name="Song X.-Z."/>
            <person name="Zhang L."/>
            <person name="Thornton R."/>
            <person name="Coyle M."/>
            <person name="Francisco L."/>
            <person name="Jackson L."/>
            <person name="Javaid M."/>
            <person name="Korchina V."/>
            <person name="Kovar C."/>
            <person name="Mata R."/>
            <person name="Mathew T."/>
            <person name="Ngo R."/>
            <person name="Nguyen L."/>
            <person name="Nguyen N."/>
            <person name="Okwuonu G."/>
            <person name="Ongeri F."/>
            <person name="Pham C."/>
            <person name="Simmons D."/>
            <person name="Wilczek-Boney K."/>
            <person name="Hale W."/>
            <person name="Jakkamsetti A."/>
            <person name="Pham P."/>
            <person name="Ruth R."/>
            <person name="San Lucas F."/>
            <person name="Warren J."/>
            <person name="Zhang J."/>
            <person name="Zhao Z."/>
            <person name="Zhou C."/>
            <person name="Zhu D."/>
            <person name="Lee S."/>
            <person name="Bess C."/>
            <person name="Blankenburg K."/>
            <person name="Forbes L."/>
            <person name="Fu Q."/>
            <person name="Gubbala S."/>
            <person name="Hirani K."/>
            <person name="Jayaseelan J.C."/>
            <person name="Lara F."/>
            <person name="Munidasa M."/>
            <person name="Palculict T."/>
            <person name="Patil S."/>
            <person name="Pu L.-L."/>
            <person name="Saada N."/>
            <person name="Tang L."/>
            <person name="Weissenberger G."/>
            <person name="Zhu Y."/>
            <person name="Hemphill L."/>
            <person name="Shang Y."/>
            <person name="Youmans B."/>
            <person name="Ayvaz T."/>
            <person name="Ross M."/>
            <person name="Santibanez J."/>
            <person name="Aqrawi P."/>
            <person name="Gross S."/>
            <person name="Joshi V."/>
            <person name="Fowler G."/>
            <person name="Nazareth L."/>
            <person name="Reid J."/>
            <person name="Worley K."/>
            <person name="Petrosino J."/>
            <person name="Highlander S."/>
            <person name="Gibbs R."/>
        </authorList>
    </citation>
    <scope>NUCLEOTIDE SEQUENCE [LARGE SCALE GENOMIC DNA]</scope>
    <source>
        <strain evidence="2 3">DSM 15606</strain>
    </source>
</reference>
<feature type="transmembrane region" description="Helical" evidence="1">
    <location>
        <begin position="41"/>
        <end position="59"/>
    </location>
</feature>
<feature type="transmembrane region" description="Helical" evidence="1">
    <location>
        <begin position="14"/>
        <end position="35"/>
    </location>
</feature>
<organism evidence="2 3">
    <name type="scientific">Segatella salivae DSM 15606</name>
    <dbReference type="NCBI Taxonomy" id="888832"/>
    <lineage>
        <taxon>Bacteria</taxon>
        <taxon>Pseudomonadati</taxon>
        <taxon>Bacteroidota</taxon>
        <taxon>Bacteroidia</taxon>
        <taxon>Bacteroidales</taxon>
        <taxon>Prevotellaceae</taxon>
        <taxon>Segatella</taxon>
    </lineage>
</organism>
<dbReference type="STRING" id="888832.HMPREF9420_0368"/>
<dbReference type="EMBL" id="AEQO01000034">
    <property type="protein sequence ID" value="EFV05486.1"/>
    <property type="molecule type" value="Genomic_DNA"/>
</dbReference>
<evidence type="ECO:0000313" key="3">
    <source>
        <dbReference type="Proteomes" id="UP000003874"/>
    </source>
</evidence>
<dbReference type="Proteomes" id="UP000003874">
    <property type="component" value="Unassembled WGS sequence"/>
</dbReference>
<accession>E6MLK1</accession>
<evidence type="ECO:0000313" key="2">
    <source>
        <dbReference type="EMBL" id="EFV05486.1"/>
    </source>
</evidence>
<comment type="caution">
    <text evidence="2">The sequence shown here is derived from an EMBL/GenBank/DDBJ whole genome shotgun (WGS) entry which is preliminary data.</text>
</comment>
<proteinExistence type="predicted"/>